<dbReference type="Pfam" id="PF03147">
    <property type="entry name" value="FDX-ACB"/>
    <property type="match status" value="1"/>
</dbReference>
<dbReference type="SUPFAM" id="SSF46955">
    <property type="entry name" value="Putative DNA-binding domain"/>
    <property type="match status" value="1"/>
</dbReference>
<feature type="domain" description="TRNA-binding" evidence="20">
    <location>
        <begin position="39"/>
        <end position="147"/>
    </location>
</feature>
<dbReference type="EMBL" id="CAJVAF010000323">
    <property type="protein sequence ID" value="CAG7597377.1"/>
    <property type="molecule type" value="Genomic_DNA"/>
</dbReference>
<evidence type="ECO:0000256" key="16">
    <source>
        <dbReference type="ARBA" id="ARBA00023146"/>
    </source>
</evidence>
<dbReference type="CDD" id="cd00769">
    <property type="entry name" value="PheRS_beta_core"/>
    <property type="match status" value="1"/>
</dbReference>
<dbReference type="NCBIfam" id="TIGR00472">
    <property type="entry name" value="pheT_bact"/>
    <property type="match status" value="1"/>
</dbReference>
<gene>
    <name evidence="23" type="ORF">MHYMCMPASI_00933</name>
</gene>
<protein>
    <recommendedName>
        <fullName evidence="6">Phenylalanine--tRNA ligase beta subunit</fullName>
        <ecNumber evidence="5">6.1.1.20</ecNumber>
    </recommendedName>
    <alternativeName>
        <fullName evidence="17">Phenylalanyl-tRNA synthetase beta subunit</fullName>
    </alternativeName>
</protein>
<dbReference type="NCBIfam" id="NF045760">
    <property type="entry name" value="YtpR"/>
    <property type="match status" value="1"/>
</dbReference>
<dbReference type="InterPro" id="IPR005146">
    <property type="entry name" value="B3/B4_tRNA-bd"/>
</dbReference>
<evidence type="ECO:0000256" key="7">
    <source>
        <dbReference type="ARBA" id="ARBA00022490"/>
    </source>
</evidence>
<dbReference type="PANTHER" id="PTHR10947:SF0">
    <property type="entry name" value="PHENYLALANINE--TRNA LIGASE BETA SUBUNIT"/>
    <property type="match status" value="1"/>
</dbReference>
<dbReference type="GO" id="GO:0004826">
    <property type="term" value="F:phenylalanine-tRNA ligase activity"/>
    <property type="evidence" value="ECO:0007669"/>
    <property type="project" value="UniProtKB-EC"/>
</dbReference>
<dbReference type="InterPro" id="IPR004532">
    <property type="entry name" value="Phe-tRNA-ligase_IIc_bsu_bact"/>
</dbReference>
<evidence type="ECO:0000259" key="20">
    <source>
        <dbReference type="PROSITE" id="PS50886"/>
    </source>
</evidence>
<keyword evidence="16" id="KW-0030">Aminoacyl-tRNA synthetase</keyword>
<keyword evidence="8 19" id="KW-0820">tRNA-binding</keyword>
<evidence type="ECO:0000256" key="17">
    <source>
        <dbReference type="ARBA" id="ARBA00033189"/>
    </source>
</evidence>
<evidence type="ECO:0000313" key="23">
    <source>
        <dbReference type="EMBL" id="CAG7597377.1"/>
    </source>
</evidence>
<keyword evidence="7" id="KW-0963">Cytoplasm</keyword>
<dbReference type="SUPFAM" id="SSF56037">
    <property type="entry name" value="PheT/TilS domain"/>
    <property type="match status" value="1"/>
</dbReference>
<comment type="cofactor">
    <cofactor evidence="1">
        <name>Mg(2+)</name>
        <dbReference type="ChEBI" id="CHEBI:18420"/>
    </cofactor>
</comment>
<comment type="subcellular location">
    <subcellularLocation>
        <location evidence="2">Cytoplasm</location>
    </subcellularLocation>
</comment>
<dbReference type="PROSITE" id="PS50886">
    <property type="entry name" value="TRBD"/>
    <property type="match status" value="1"/>
</dbReference>
<feature type="domain" description="FDX-ACB" evidence="21">
    <location>
        <begin position="697"/>
        <end position="790"/>
    </location>
</feature>
<keyword evidence="9 23" id="KW-0436">Ligase</keyword>
<dbReference type="InterPro" id="IPR045060">
    <property type="entry name" value="Phe-tRNA-ligase_IIc_bsu"/>
</dbReference>
<dbReference type="AlphaFoldDB" id="A0A8S4C1U9"/>
<dbReference type="Proteomes" id="UP000837675">
    <property type="component" value="Unassembled WGS sequence"/>
</dbReference>
<comment type="similarity">
    <text evidence="3">Belongs to the phenylalanyl-tRNA synthetase beta subunit family. Type 1 subfamily.</text>
</comment>
<evidence type="ECO:0000256" key="12">
    <source>
        <dbReference type="ARBA" id="ARBA00022840"/>
    </source>
</evidence>
<name>A0A8S4C1U9_9ACAR</name>
<dbReference type="Gene3D" id="2.40.50.140">
    <property type="entry name" value="Nucleic acid-binding proteins"/>
    <property type="match status" value="1"/>
</dbReference>
<dbReference type="InterPro" id="IPR045864">
    <property type="entry name" value="aa-tRNA-synth_II/BPL/LPL"/>
</dbReference>
<dbReference type="SUPFAM" id="SSF54991">
    <property type="entry name" value="Anticodon-binding domain of PheRS"/>
    <property type="match status" value="1"/>
</dbReference>
<evidence type="ECO:0000256" key="11">
    <source>
        <dbReference type="ARBA" id="ARBA00022741"/>
    </source>
</evidence>
<keyword evidence="14 19" id="KW-0694">RNA-binding</keyword>
<dbReference type="InterPro" id="IPR020825">
    <property type="entry name" value="Phe-tRNA_synthase-like_B3/B4"/>
</dbReference>
<keyword evidence="15" id="KW-0648">Protein biosynthesis</keyword>
<dbReference type="FunFam" id="2.40.50.140:FF:000045">
    <property type="entry name" value="Phenylalanine--tRNA ligase beta subunit"/>
    <property type="match status" value="1"/>
</dbReference>
<dbReference type="Pfam" id="PF03484">
    <property type="entry name" value="B5"/>
    <property type="match status" value="1"/>
</dbReference>
<dbReference type="SMART" id="SM00873">
    <property type="entry name" value="B3_4"/>
    <property type="match status" value="1"/>
</dbReference>
<sequence>MKFTLKWLKRYLNTSASLSEVISKLNQIGLEVEEVVDNNELYNKFVVAKVLEAGPHPNSDKLKICKIDNGEEVLQIVCGAPNARAGITVVLAPIGTIMPIDGMSIKKSAIRGVESHGMLCSAQELNIGEDHDGIIELTQGEAGESFAKLYGLDDSIIEISLTPNRGDCASVIGIARDLAATGIGQFVSEISIKKPESRLKKNPIEIRIIAKDICHEFCYIYGENIDNSSIKNEERFTILKNTGYELKNPLVDISNFMMFDLGRPAYIYDADQIKGEVSVRRSIEGENFRAIGGNNYVLPEGLLVIADQEKILSIAGVIGGEESKVTQNTKNIIIEIADFDSEAVMKSGRAVNLNTDARFRFERKVDFTNTEYFANAITEFIGSHCGGNFSAITTLRGEGDRGSVSIEFDPSSVARISGLDLSERESINILKNLGFSINGTSVGVPSWRVGDISGPADLVEEVLRIYGLANIPERNLPYSFHPLNKYDEIAQKVFNRLINRKLTEVISWSFVGEAIAKSFAFEESMLRIANPITPDMAIMRPSVLCSFIPVISKNIARKVESFNIFESGWAYGRGYNNFQTRVIAGIRSGYITEKGVHYEARLADFFDVKDDVMAVLSEFGMDANRYTITREAPQYYHPTRSCCLKLGKSIIAFFGELNPKVGMDLKIEQKNLVAFEIFLENIPQVSNNFSKRKKELFDYHVINRDFAFIVKKEILGGDLLRAISSLRIEMISQVKIFDIYEGKGIEPGFKSVAIALKIQPKLAMITDKEIDSIAENIMIKLKNEFNAKLRLK</sequence>
<dbReference type="InterPro" id="IPR002547">
    <property type="entry name" value="tRNA-bd_dom"/>
</dbReference>
<dbReference type="GO" id="GO:0000049">
    <property type="term" value="F:tRNA binding"/>
    <property type="evidence" value="ECO:0007669"/>
    <property type="project" value="UniProtKB-UniRule"/>
</dbReference>
<keyword evidence="12" id="KW-0067">ATP-binding</keyword>
<dbReference type="CDD" id="cd02796">
    <property type="entry name" value="tRNA_bind_bactPheRS"/>
    <property type="match status" value="1"/>
</dbReference>
<dbReference type="GO" id="GO:0000287">
    <property type="term" value="F:magnesium ion binding"/>
    <property type="evidence" value="ECO:0007669"/>
    <property type="project" value="InterPro"/>
</dbReference>
<evidence type="ECO:0000256" key="5">
    <source>
        <dbReference type="ARBA" id="ARBA00012814"/>
    </source>
</evidence>
<dbReference type="Gene3D" id="3.30.70.380">
    <property type="entry name" value="Ferrodoxin-fold anticodon-binding domain"/>
    <property type="match status" value="1"/>
</dbReference>
<evidence type="ECO:0000256" key="13">
    <source>
        <dbReference type="ARBA" id="ARBA00022842"/>
    </source>
</evidence>
<dbReference type="Gene3D" id="3.30.930.10">
    <property type="entry name" value="Bira Bifunctional Protein, Domain 2"/>
    <property type="match status" value="1"/>
</dbReference>
<dbReference type="PROSITE" id="PS51483">
    <property type="entry name" value="B5"/>
    <property type="match status" value="1"/>
</dbReference>
<evidence type="ECO:0000256" key="1">
    <source>
        <dbReference type="ARBA" id="ARBA00001946"/>
    </source>
</evidence>
<dbReference type="GO" id="GO:0006432">
    <property type="term" value="P:phenylalanyl-tRNA aminoacylation"/>
    <property type="evidence" value="ECO:0007669"/>
    <property type="project" value="InterPro"/>
</dbReference>
<evidence type="ECO:0000256" key="18">
    <source>
        <dbReference type="ARBA" id="ARBA00049255"/>
    </source>
</evidence>
<comment type="subunit">
    <text evidence="4">Tetramer of two alpha and two beta subunits.</text>
</comment>
<dbReference type="Pfam" id="PF01588">
    <property type="entry name" value="tRNA_bind"/>
    <property type="match status" value="1"/>
</dbReference>
<dbReference type="Gene3D" id="3.30.56.10">
    <property type="match status" value="2"/>
</dbReference>
<dbReference type="InterPro" id="IPR005121">
    <property type="entry name" value="Fdx_antiC-bd"/>
</dbReference>
<dbReference type="GO" id="GO:0009328">
    <property type="term" value="C:phenylalanine-tRNA ligase complex"/>
    <property type="evidence" value="ECO:0007669"/>
    <property type="project" value="TreeGrafter"/>
</dbReference>
<reference evidence="23" key="1">
    <citation type="submission" date="2021-06" db="EMBL/GenBank/DDBJ databases">
        <authorList>
            <person name="Nardi T."/>
            <person name="Nardi T."/>
        </authorList>
    </citation>
    <scope>NUCLEOTIDE SEQUENCE</scope>
</reference>
<evidence type="ECO:0000259" key="21">
    <source>
        <dbReference type="PROSITE" id="PS51447"/>
    </source>
</evidence>
<keyword evidence="13" id="KW-0460">Magnesium</keyword>
<dbReference type="EC" id="6.1.1.20" evidence="5"/>
<dbReference type="SMART" id="SM00896">
    <property type="entry name" value="FDX-ACB"/>
    <property type="match status" value="1"/>
</dbReference>
<accession>A0A8S4C1U9</accession>
<dbReference type="InterPro" id="IPR012340">
    <property type="entry name" value="NA-bd_OB-fold"/>
</dbReference>
<dbReference type="InterPro" id="IPR005147">
    <property type="entry name" value="tRNA_synthase_B5-dom"/>
</dbReference>
<dbReference type="SUPFAM" id="SSF50249">
    <property type="entry name" value="Nucleic acid-binding proteins"/>
    <property type="match status" value="1"/>
</dbReference>
<dbReference type="Gene3D" id="3.50.40.10">
    <property type="entry name" value="Phenylalanyl-trna Synthetase, Chain B, domain 3"/>
    <property type="match status" value="1"/>
</dbReference>
<dbReference type="Pfam" id="PF17759">
    <property type="entry name" value="tRNA_synthFbeta"/>
    <property type="match status" value="1"/>
</dbReference>
<evidence type="ECO:0000256" key="8">
    <source>
        <dbReference type="ARBA" id="ARBA00022555"/>
    </source>
</evidence>
<organism evidence="23 24">
    <name type="scientific">Hyalomma marginatum</name>
    <dbReference type="NCBI Taxonomy" id="34627"/>
    <lineage>
        <taxon>Eukaryota</taxon>
        <taxon>Metazoa</taxon>
        <taxon>Ecdysozoa</taxon>
        <taxon>Arthropoda</taxon>
        <taxon>Chelicerata</taxon>
        <taxon>Arachnida</taxon>
        <taxon>Acari</taxon>
        <taxon>Parasitiformes</taxon>
        <taxon>Ixodida</taxon>
        <taxon>Ixodoidea</taxon>
        <taxon>Ixodidae</taxon>
        <taxon>Hyalomminae</taxon>
        <taxon>Hyalomma</taxon>
    </lineage>
</organism>
<evidence type="ECO:0000256" key="15">
    <source>
        <dbReference type="ARBA" id="ARBA00022917"/>
    </source>
</evidence>
<dbReference type="HAMAP" id="MF_00283">
    <property type="entry name" value="Phe_tRNA_synth_beta1"/>
    <property type="match status" value="1"/>
</dbReference>
<evidence type="ECO:0000259" key="22">
    <source>
        <dbReference type="PROSITE" id="PS51483"/>
    </source>
</evidence>
<dbReference type="InterPro" id="IPR033714">
    <property type="entry name" value="tRNA_bind_bactPheRS"/>
</dbReference>
<dbReference type="InterPro" id="IPR009061">
    <property type="entry name" value="DNA-bd_dom_put_sf"/>
</dbReference>
<dbReference type="SMART" id="SM00874">
    <property type="entry name" value="B5"/>
    <property type="match status" value="1"/>
</dbReference>
<evidence type="ECO:0000256" key="4">
    <source>
        <dbReference type="ARBA" id="ARBA00011209"/>
    </source>
</evidence>
<dbReference type="PROSITE" id="PS51447">
    <property type="entry name" value="FDX_ACB"/>
    <property type="match status" value="1"/>
</dbReference>
<comment type="caution">
    <text evidence="23">The sequence shown here is derived from an EMBL/GenBank/DDBJ whole genome shotgun (WGS) entry which is preliminary data.</text>
</comment>
<evidence type="ECO:0000256" key="3">
    <source>
        <dbReference type="ARBA" id="ARBA00008653"/>
    </source>
</evidence>
<keyword evidence="11" id="KW-0547">Nucleotide-binding</keyword>
<feature type="domain" description="B5" evidence="22">
    <location>
        <begin position="401"/>
        <end position="473"/>
    </location>
</feature>
<dbReference type="InterPro" id="IPR041616">
    <property type="entry name" value="PheRS_beta_core"/>
</dbReference>
<dbReference type="Pfam" id="PF03483">
    <property type="entry name" value="B3_4"/>
    <property type="match status" value="1"/>
</dbReference>
<keyword evidence="10" id="KW-0479">Metal-binding</keyword>
<dbReference type="InterPro" id="IPR036690">
    <property type="entry name" value="Fdx_antiC-bd_sf"/>
</dbReference>
<evidence type="ECO:0000313" key="24">
    <source>
        <dbReference type="Proteomes" id="UP000837675"/>
    </source>
</evidence>
<keyword evidence="24" id="KW-1185">Reference proteome</keyword>
<dbReference type="PANTHER" id="PTHR10947">
    <property type="entry name" value="PHENYLALANYL-TRNA SYNTHETASE BETA CHAIN AND LEUCINE-RICH REPEAT-CONTAINING PROTEIN 47"/>
    <property type="match status" value="1"/>
</dbReference>
<dbReference type="SUPFAM" id="SSF55681">
    <property type="entry name" value="Class II aaRS and biotin synthetases"/>
    <property type="match status" value="1"/>
</dbReference>
<evidence type="ECO:0000256" key="9">
    <source>
        <dbReference type="ARBA" id="ARBA00022598"/>
    </source>
</evidence>
<evidence type="ECO:0000256" key="2">
    <source>
        <dbReference type="ARBA" id="ARBA00004496"/>
    </source>
</evidence>
<dbReference type="GO" id="GO:0005524">
    <property type="term" value="F:ATP binding"/>
    <property type="evidence" value="ECO:0007669"/>
    <property type="project" value="UniProtKB-KW"/>
</dbReference>
<proteinExistence type="inferred from homology"/>
<evidence type="ECO:0000256" key="10">
    <source>
        <dbReference type="ARBA" id="ARBA00022723"/>
    </source>
</evidence>
<evidence type="ECO:0000256" key="19">
    <source>
        <dbReference type="PROSITE-ProRule" id="PRU00209"/>
    </source>
</evidence>
<evidence type="ECO:0000256" key="14">
    <source>
        <dbReference type="ARBA" id="ARBA00022884"/>
    </source>
</evidence>
<evidence type="ECO:0000256" key="6">
    <source>
        <dbReference type="ARBA" id="ARBA00017032"/>
    </source>
</evidence>
<comment type="catalytic activity">
    <reaction evidence="18">
        <text>tRNA(Phe) + L-phenylalanine + ATP = L-phenylalanyl-tRNA(Phe) + AMP + diphosphate + H(+)</text>
        <dbReference type="Rhea" id="RHEA:19413"/>
        <dbReference type="Rhea" id="RHEA-COMP:9668"/>
        <dbReference type="Rhea" id="RHEA-COMP:9699"/>
        <dbReference type="ChEBI" id="CHEBI:15378"/>
        <dbReference type="ChEBI" id="CHEBI:30616"/>
        <dbReference type="ChEBI" id="CHEBI:33019"/>
        <dbReference type="ChEBI" id="CHEBI:58095"/>
        <dbReference type="ChEBI" id="CHEBI:78442"/>
        <dbReference type="ChEBI" id="CHEBI:78531"/>
        <dbReference type="ChEBI" id="CHEBI:456215"/>
        <dbReference type="EC" id="6.1.1.20"/>
    </reaction>
</comment>